<protein>
    <submittedName>
        <fullName evidence="2">Uncharacterized protein</fullName>
    </submittedName>
</protein>
<dbReference type="KEGG" id="ksn:43590051"/>
<evidence type="ECO:0000313" key="2">
    <source>
        <dbReference type="EMBL" id="WWD22824.1"/>
    </source>
</evidence>
<evidence type="ECO:0000313" key="3">
    <source>
        <dbReference type="Proteomes" id="UP000322225"/>
    </source>
</evidence>
<feature type="compositionally biased region" description="Basic and acidic residues" evidence="1">
    <location>
        <begin position="350"/>
        <end position="361"/>
    </location>
</feature>
<organism evidence="2 3">
    <name type="scientific">Kwoniella shandongensis</name>
    <dbReference type="NCBI Taxonomy" id="1734106"/>
    <lineage>
        <taxon>Eukaryota</taxon>
        <taxon>Fungi</taxon>
        <taxon>Dikarya</taxon>
        <taxon>Basidiomycota</taxon>
        <taxon>Agaricomycotina</taxon>
        <taxon>Tremellomycetes</taxon>
        <taxon>Tremellales</taxon>
        <taxon>Cryptococcaceae</taxon>
        <taxon>Kwoniella</taxon>
    </lineage>
</organism>
<proteinExistence type="predicted"/>
<feature type="region of interest" description="Disordered" evidence="1">
    <location>
        <begin position="81"/>
        <end position="105"/>
    </location>
</feature>
<name>A0A5M6BVV7_9TREE</name>
<feature type="compositionally biased region" description="Basic and acidic residues" evidence="1">
    <location>
        <begin position="295"/>
        <end position="306"/>
    </location>
</feature>
<dbReference type="GO" id="GO:0000462">
    <property type="term" value="P:maturation of SSU-rRNA from tricistronic rRNA transcript (SSU-rRNA, 5.8S rRNA, LSU-rRNA)"/>
    <property type="evidence" value="ECO:0007669"/>
    <property type="project" value="TreeGrafter"/>
</dbReference>
<feature type="region of interest" description="Disordered" evidence="1">
    <location>
        <begin position="342"/>
        <end position="392"/>
    </location>
</feature>
<feature type="compositionally biased region" description="Basic and acidic residues" evidence="1">
    <location>
        <begin position="181"/>
        <end position="190"/>
    </location>
</feature>
<dbReference type="PANTHER" id="PTHR13237:SF9">
    <property type="entry name" value="NEUROGUIDIN"/>
    <property type="match status" value="1"/>
</dbReference>
<feature type="compositionally biased region" description="Basic and acidic residues" evidence="1">
    <location>
        <begin position="381"/>
        <end position="392"/>
    </location>
</feature>
<dbReference type="GeneID" id="43590051"/>
<dbReference type="GO" id="GO:0032040">
    <property type="term" value="C:small-subunit processome"/>
    <property type="evidence" value="ECO:0007669"/>
    <property type="project" value="TreeGrafter"/>
</dbReference>
<reference evidence="2" key="2">
    <citation type="submission" date="2024-01" db="EMBL/GenBank/DDBJ databases">
        <title>Comparative genomics of Cryptococcus and Kwoniella reveals pathogenesis evolution and contrasting modes of karyotype evolution via chromosome fusion or intercentromeric recombination.</title>
        <authorList>
            <person name="Coelho M.A."/>
            <person name="David-Palma M."/>
            <person name="Shea T."/>
            <person name="Bowers K."/>
            <person name="McGinley-Smith S."/>
            <person name="Mohammad A.W."/>
            <person name="Gnirke A."/>
            <person name="Yurkov A.M."/>
            <person name="Nowrousian M."/>
            <person name="Sun S."/>
            <person name="Cuomo C.A."/>
            <person name="Heitman J."/>
        </authorList>
    </citation>
    <scope>NUCLEOTIDE SEQUENCE</scope>
    <source>
        <strain evidence="2">CBS 12478</strain>
    </source>
</reference>
<dbReference type="Proteomes" id="UP000322225">
    <property type="component" value="Chromosome 14"/>
</dbReference>
<dbReference type="PANTHER" id="PTHR13237">
    <property type="entry name" value="SOMETHING ABOUT SILENCING PROTEIN 10-RELATED"/>
    <property type="match status" value="1"/>
</dbReference>
<feature type="region of interest" description="Disordered" evidence="1">
    <location>
        <begin position="291"/>
        <end position="324"/>
    </location>
</feature>
<feature type="compositionally biased region" description="Basic and acidic residues" evidence="1">
    <location>
        <begin position="150"/>
        <end position="159"/>
    </location>
</feature>
<accession>A0A5M6BVV7</accession>
<feature type="compositionally biased region" description="Low complexity" evidence="1">
    <location>
        <begin position="86"/>
        <end position="101"/>
    </location>
</feature>
<dbReference type="AlphaFoldDB" id="A0A5M6BVV7"/>
<dbReference type="EMBL" id="CP144064">
    <property type="protein sequence ID" value="WWD22824.1"/>
    <property type="molecule type" value="Genomic_DNA"/>
</dbReference>
<sequence>MESDSEVILSTEDVLKLFGTIQTAVDATTSSSTPLITKARNSDPSLDFSSGLSLLSLRPHLLLSSLHNLIILLALRLTKPATQPDPSTSTAFTTPFASSSRSRNEVESAQVAADELAGEMVLSQEVMEKVRGLETKLDYQIKKLVGLAEAEEKRGKEVAEDVEEDPLSFRPNPSAILTSRAEPKTRREYANSDSEGESSKAGVYRPPRVAAVPYTEPSSGKQPRNARKAPALLSEFAATMDGAPLLESTSGLSVRPVSTSAAALKHTNSMSQKRAAELARINQFEEENMTRLVTSKREQKRRREDEAALAMGYGIGHSRGRRGRNGLEAELEGVLGERGSRGVWDGVGKLGDRGGALERGKGQRRSGGEEGGGGGARPKKARFEKELARRRK</sequence>
<dbReference type="OrthoDB" id="203440at2759"/>
<gene>
    <name evidence="2" type="ORF">CI109_107318</name>
</gene>
<dbReference type="RefSeq" id="XP_031859905.1">
    <property type="nucleotide sequence ID" value="XM_032005898.1"/>
</dbReference>
<feature type="region of interest" description="Disordered" evidence="1">
    <location>
        <begin position="150"/>
        <end position="204"/>
    </location>
</feature>
<keyword evidence="3" id="KW-1185">Reference proteome</keyword>
<reference evidence="2" key="1">
    <citation type="submission" date="2017-08" db="EMBL/GenBank/DDBJ databases">
        <authorList>
            <person name="Cuomo C."/>
            <person name="Billmyre B."/>
            <person name="Heitman J."/>
        </authorList>
    </citation>
    <scope>NUCLEOTIDE SEQUENCE</scope>
    <source>
        <strain evidence="2">CBS 12478</strain>
    </source>
</reference>
<evidence type="ECO:0000256" key="1">
    <source>
        <dbReference type="SAM" id="MobiDB-lite"/>
    </source>
</evidence>